<dbReference type="AlphaFoldDB" id="A0AAV5AI97"/>
<dbReference type="SUPFAM" id="SSF50475">
    <property type="entry name" value="FMN-binding split barrel"/>
    <property type="match status" value="1"/>
</dbReference>
<organism evidence="2 3">
    <name type="scientific">Clathrus columnatus</name>
    <dbReference type="NCBI Taxonomy" id="1419009"/>
    <lineage>
        <taxon>Eukaryota</taxon>
        <taxon>Fungi</taxon>
        <taxon>Dikarya</taxon>
        <taxon>Basidiomycota</taxon>
        <taxon>Agaricomycotina</taxon>
        <taxon>Agaricomycetes</taxon>
        <taxon>Phallomycetidae</taxon>
        <taxon>Phallales</taxon>
        <taxon>Clathraceae</taxon>
        <taxon>Clathrus</taxon>
    </lineage>
</organism>
<keyword evidence="3" id="KW-1185">Reference proteome</keyword>
<dbReference type="PANTHER" id="PTHR28243:SF1">
    <property type="entry name" value="PYRIDOXAMINE 5'-PHOSPHATE OXIDASE ALR4036 FAMILY FMN-BINDING DOMAIN-CONTAINING PROTEIN"/>
    <property type="match status" value="1"/>
</dbReference>
<name>A0AAV5AI97_9AGAM</name>
<dbReference type="PANTHER" id="PTHR28243">
    <property type="entry name" value="AGL049CP"/>
    <property type="match status" value="1"/>
</dbReference>
<evidence type="ECO:0000313" key="3">
    <source>
        <dbReference type="Proteomes" id="UP001050691"/>
    </source>
</evidence>
<dbReference type="EMBL" id="BPWL01000008">
    <property type="protein sequence ID" value="GJJ13407.1"/>
    <property type="molecule type" value="Genomic_DNA"/>
</dbReference>
<dbReference type="InterPro" id="IPR012349">
    <property type="entry name" value="Split_barrel_FMN-bd"/>
</dbReference>
<evidence type="ECO:0000313" key="2">
    <source>
        <dbReference type="EMBL" id="GJJ13407.1"/>
    </source>
</evidence>
<feature type="domain" description="Pyridoxamine 5'-phosphate oxidase Alr4036 family FMN-binding" evidence="1">
    <location>
        <begin position="6"/>
        <end position="96"/>
    </location>
</feature>
<reference evidence="2" key="1">
    <citation type="submission" date="2021-10" db="EMBL/GenBank/DDBJ databases">
        <title>De novo Genome Assembly of Clathrus columnatus (Basidiomycota, Fungi) Using Illumina and Nanopore Sequence Data.</title>
        <authorList>
            <person name="Ogiso-Tanaka E."/>
            <person name="Itagaki H."/>
            <person name="Hosoya T."/>
            <person name="Hosaka K."/>
        </authorList>
    </citation>
    <scope>NUCLEOTIDE SEQUENCE</scope>
    <source>
        <strain evidence="2">MO-923</strain>
    </source>
</reference>
<comment type="caution">
    <text evidence="2">The sequence shown here is derived from an EMBL/GenBank/DDBJ whole genome shotgun (WGS) entry which is preliminary data.</text>
</comment>
<dbReference type="GO" id="GO:0010181">
    <property type="term" value="F:FMN binding"/>
    <property type="evidence" value="ECO:0007669"/>
    <property type="project" value="InterPro"/>
</dbReference>
<gene>
    <name evidence="2" type="ORF">Clacol_007661</name>
</gene>
<proteinExistence type="predicted"/>
<dbReference type="Gene3D" id="2.30.110.10">
    <property type="entry name" value="Electron Transport, Fmn-binding Protein, Chain A"/>
    <property type="match status" value="1"/>
</dbReference>
<evidence type="ECO:0000259" key="1">
    <source>
        <dbReference type="Pfam" id="PF12766"/>
    </source>
</evidence>
<accession>A0AAV5AI97</accession>
<dbReference type="Proteomes" id="UP001050691">
    <property type="component" value="Unassembled WGS sequence"/>
</dbReference>
<dbReference type="Pfam" id="PF12766">
    <property type="entry name" value="Pyridox_oxase_2"/>
    <property type="match status" value="1"/>
</dbReference>
<protein>
    <recommendedName>
        <fullName evidence="1">Pyridoxamine 5'-phosphate oxidase Alr4036 family FMN-binding domain-containing protein</fullName>
    </recommendedName>
</protein>
<sequence>MSSPRWLRLLTDNLGVNKAPAYTLATVEQNNPQPIPRSRTLIHRQVLTITPPKSLLITTTDIRTPKASQLIINSTSEATFWFPESEIQFRITAQTYLLPNPNHQWISSFPFDLLSGNKVFDWEKFRLDAYDSLSPYLRASFVRPVPGTPMKSYDEANSWPQTLSTRDEAKGEDEKNVAVALENFAIVVLDPTKVDLVELAVHPNRRTEWTLTTGNVWLEQILVP</sequence>
<dbReference type="InterPro" id="IPR024624">
    <property type="entry name" value="Pyridox_Oxase_Alr4036_FMN-bd"/>
</dbReference>